<dbReference type="Proteomes" id="UP001149607">
    <property type="component" value="Chromosome"/>
</dbReference>
<gene>
    <name evidence="4" type="ORF">ORY91_001891</name>
    <name evidence="5" type="ORF">V9W64_03745</name>
</gene>
<reference evidence="4" key="1">
    <citation type="submission" date="2022-10" db="EMBL/GenBank/DDBJ databases">
        <authorList>
            <person name="Boutroux M."/>
        </authorList>
    </citation>
    <scope>NUCLEOTIDE SEQUENCE</scope>
    <source>
        <strain evidence="4">51.81</strain>
    </source>
</reference>
<evidence type="ECO:0000259" key="3">
    <source>
        <dbReference type="Pfam" id="PF07883"/>
    </source>
</evidence>
<organism evidence="4">
    <name type="scientific">Neisseria leonii</name>
    <dbReference type="NCBI Taxonomy" id="2995413"/>
    <lineage>
        <taxon>Bacteria</taxon>
        <taxon>Pseudomonadati</taxon>
        <taxon>Pseudomonadota</taxon>
        <taxon>Betaproteobacteria</taxon>
        <taxon>Neisseriales</taxon>
        <taxon>Neisseriaceae</taxon>
        <taxon>Neisseria</taxon>
    </lineage>
</organism>
<dbReference type="CDD" id="cd02216">
    <property type="entry name" value="cupin_GDO-like_N"/>
    <property type="match status" value="1"/>
</dbReference>
<feature type="domain" description="Cupin type-2" evidence="3">
    <location>
        <begin position="96"/>
        <end position="164"/>
    </location>
</feature>
<protein>
    <submittedName>
        <fullName evidence="4">Cupin domain-containing protein</fullName>
    </submittedName>
</protein>
<evidence type="ECO:0000313" key="4">
    <source>
        <dbReference type="EMBL" id="MDD9328464.1"/>
    </source>
</evidence>
<evidence type="ECO:0000256" key="1">
    <source>
        <dbReference type="ARBA" id="ARBA00022964"/>
    </source>
</evidence>
<keyword evidence="6" id="KW-1185">Reference proteome</keyword>
<dbReference type="EMBL" id="CP146598">
    <property type="protein sequence ID" value="WWY03856.1"/>
    <property type="molecule type" value="Genomic_DNA"/>
</dbReference>
<dbReference type="AlphaFoldDB" id="A0A9X4IBJ8"/>
<sequence>MNPLASLDELPQTYRDSLQANHLVPLWPSMRALLPPGKPACRTQTQIWPYENVRPLLMEAGALTPIEKAERRVLVLANPGHGLDNLRATPSIYLGLQLILPGETAPNHRHTPNAVRIIVEGGGACTTVNGEPCRMARGDLILTPSGMWHEHSHTGDEPVVWLDVLDLPLIYRLEGSWAQEGEAQTITREADKSFAEYSACGMVPSPGFVRGQNRVPMLRYPWHRTHRCLTEMAAHSGSSWVQAAYVNPENGRSLFPSIGFGAAMLRAGSAVTLPERTAPCVFHVVGGEGRLNVESAGQAVWRDKDTFCTPGYSRITLTNTGSEDAFFITADEAPLHEYLGIF</sequence>
<dbReference type="RefSeq" id="WP_274585539.1">
    <property type="nucleotide sequence ID" value="NZ_CP145811.1"/>
</dbReference>
<dbReference type="EMBL" id="JAPQFL010000006">
    <property type="protein sequence ID" value="MDD9328464.1"/>
    <property type="molecule type" value="Genomic_DNA"/>
</dbReference>
<dbReference type="PANTHER" id="PTHR41517">
    <property type="entry name" value="1,2-DIOXYGENASE PROTEIN-RELATED"/>
    <property type="match status" value="1"/>
</dbReference>
<dbReference type="PANTHER" id="PTHR41517:SF1">
    <property type="entry name" value="CUPIN"/>
    <property type="match status" value="1"/>
</dbReference>
<dbReference type="Pfam" id="PF07883">
    <property type="entry name" value="Cupin_2"/>
    <property type="match status" value="1"/>
</dbReference>
<reference evidence="5" key="2">
    <citation type="submission" date="2024-02" db="EMBL/GenBank/DDBJ databases">
        <title>Neisseria leonii sp. nov.</title>
        <authorList>
            <person name="Boutroux M."/>
            <person name="Favre-Rochex S."/>
            <person name="Gorgette O."/>
            <person name="Touak G."/>
            <person name="Muhle E."/>
            <person name="Chesneau O."/>
            <person name="Clermont D."/>
            <person name="Rahi P."/>
        </authorList>
    </citation>
    <scope>NUCLEOTIDE SEQUENCE</scope>
    <source>
        <strain evidence="5">51.81</strain>
    </source>
</reference>
<name>A0A9X4IBJ8_9NEIS</name>
<evidence type="ECO:0000313" key="5">
    <source>
        <dbReference type="EMBL" id="WWY03856.1"/>
    </source>
</evidence>
<dbReference type="SUPFAM" id="SSF51182">
    <property type="entry name" value="RmlC-like cupins"/>
    <property type="match status" value="1"/>
</dbReference>
<dbReference type="InterPro" id="IPR014710">
    <property type="entry name" value="RmlC-like_jellyroll"/>
</dbReference>
<proteinExistence type="predicted"/>
<accession>A0A9X4IBJ8</accession>
<evidence type="ECO:0000313" key="6">
    <source>
        <dbReference type="Proteomes" id="UP001149607"/>
    </source>
</evidence>
<keyword evidence="1" id="KW-0223">Dioxygenase</keyword>
<dbReference type="InterPro" id="IPR013096">
    <property type="entry name" value="Cupin_2"/>
</dbReference>
<keyword evidence="2" id="KW-0560">Oxidoreductase</keyword>
<evidence type="ECO:0000256" key="2">
    <source>
        <dbReference type="ARBA" id="ARBA00023002"/>
    </source>
</evidence>
<dbReference type="InterPro" id="IPR047183">
    <property type="entry name" value="GDO-like"/>
</dbReference>
<dbReference type="GO" id="GO:0051213">
    <property type="term" value="F:dioxygenase activity"/>
    <property type="evidence" value="ECO:0007669"/>
    <property type="project" value="UniProtKB-KW"/>
</dbReference>
<dbReference type="InterPro" id="IPR011051">
    <property type="entry name" value="RmlC_Cupin_sf"/>
</dbReference>
<dbReference type="Gene3D" id="2.60.120.10">
    <property type="entry name" value="Jelly Rolls"/>
    <property type="match status" value="1"/>
</dbReference>